<organism evidence="4 5">
    <name type="scientific">Kribbella pratensis</name>
    <dbReference type="NCBI Taxonomy" id="2512112"/>
    <lineage>
        <taxon>Bacteria</taxon>
        <taxon>Bacillati</taxon>
        <taxon>Actinomycetota</taxon>
        <taxon>Actinomycetes</taxon>
        <taxon>Propionibacteriales</taxon>
        <taxon>Kribbellaceae</taxon>
        <taxon>Kribbella</taxon>
    </lineage>
</organism>
<name>A0ABY2FHL1_9ACTN</name>
<comment type="similarity">
    <text evidence="3">Belongs to the gas vesicle GvpF/GvpL family.</text>
</comment>
<evidence type="ECO:0000313" key="4">
    <source>
        <dbReference type="EMBL" id="TDW90856.1"/>
    </source>
</evidence>
<comment type="caution">
    <text evidence="4">The sequence shown here is derived from an EMBL/GenBank/DDBJ whole genome shotgun (WGS) entry which is preliminary data.</text>
</comment>
<dbReference type="RefSeq" id="WP_134003590.1">
    <property type="nucleotide sequence ID" value="NZ_SODU01000002.1"/>
</dbReference>
<evidence type="ECO:0000256" key="1">
    <source>
        <dbReference type="ARBA" id="ARBA00022987"/>
    </source>
</evidence>
<dbReference type="Proteomes" id="UP000295060">
    <property type="component" value="Unassembled WGS sequence"/>
</dbReference>
<proteinExistence type="inferred from homology"/>
<protein>
    <submittedName>
        <fullName evidence="4">Gas vesicle protein GvpL/GvpF</fullName>
    </submittedName>
</protein>
<evidence type="ECO:0000313" key="5">
    <source>
        <dbReference type="Proteomes" id="UP000295060"/>
    </source>
</evidence>
<dbReference type="InterPro" id="IPR009430">
    <property type="entry name" value="GvpL/GvpF"/>
</dbReference>
<reference evidence="4 5" key="1">
    <citation type="submission" date="2019-03" db="EMBL/GenBank/DDBJ databases">
        <title>Genomic Encyclopedia of Type Strains, Phase III (KMG-III): the genomes of soil and plant-associated and newly described type strains.</title>
        <authorList>
            <person name="Whitman W."/>
        </authorList>
    </citation>
    <scope>NUCLEOTIDE SEQUENCE [LARGE SCALE GENOMIC DNA]</scope>
    <source>
        <strain evidence="4 5">VKMAc-2574</strain>
    </source>
</reference>
<dbReference type="Pfam" id="PF06386">
    <property type="entry name" value="GvpL_GvpF"/>
    <property type="match status" value="1"/>
</dbReference>
<dbReference type="PANTHER" id="PTHR36852:SF1">
    <property type="entry name" value="PROTEIN GVPL 2"/>
    <property type="match status" value="1"/>
</dbReference>
<evidence type="ECO:0000256" key="2">
    <source>
        <dbReference type="ARBA" id="ARBA00035108"/>
    </source>
</evidence>
<comment type="subcellular location">
    <subcellularLocation>
        <location evidence="2">Gas vesicle</location>
    </subcellularLocation>
</comment>
<gene>
    <name evidence="4" type="ORF">EV137_4685</name>
</gene>
<sequence length="254" mass="28515">MVSESGTYVYAVGRNLDEEVLSGLEGVGGSSVRMISHRELTAVVSTVDLEEFGEAALRRNLEVLAWVEETARRHDEVVRRAAAITTALAPFRLVTIYRSDDAACDRIEELYDDLVLVLDRVDRRSEWSVKVFCRARSVPSATVEAASSGVAYLERRRAEIRDRQQAAGEQQMLADQLFWDLVPGAAATRRLPPQDQKLTGRREPMALNASFLVDDEHSTDFFELVNETRARYPSLDIEVNGPWPPYSFAVLDKP</sequence>
<accession>A0ABY2FHL1</accession>
<keyword evidence="5" id="KW-1185">Reference proteome</keyword>
<dbReference type="PANTHER" id="PTHR36852">
    <property type="entry name" value="PROTEIN GVPL 2"/>
    <property type="match status" value="1"/>
</dbReference>
<evidence type="ECO:0000256" key="3">
    <source>
        <dbReference type="ARBA" id="ARBA00035643"/>
    </source>
</evidence>
<dbReference type="EMBL" id="SODU01000002">
    <property type="protein sequence ID" value="TDW90856.1"/>
    <property type="molecule type" value="Genomic_DNA"/>
</dbReference>
<keyword evidence="1" id="KW-0304">Gas vesicle</keyword>